<feature type="transmembrane region" description="Helical" evidence="6">
    <location>
        <begin position="398"/>
        <end position="416"/>
    </location>
</feature>
<accession>A0A0A2F7X1</accession>
<dbReference type="SUPFAM" id="SSF53850">
    <property type="entry name" value="Periplasmic binding protein-like II"/>
    <property type="match status" value="1"/>
</dbReference>
<dbReference type="RefSeq" id="WP_039425200.1">
    <property type="nucleotide sequence ID" value="NZ_JRAK01000091.1"/>
</dbReference>
<evidence type="ECO:0000256" key="4">
    <source>
        <dbReference type="ARBA" id="ARBA00022989"/>
    </source>
</evidence>
<dbReference type="Gene3D" id="3.40.190.10">
    <property type="entry name" value="Periplasmic binding protein-like II"/>
    <property type="match status" value="1"/>
</dbReference>
<feature type="domain" description="ABC-2 type transporter transmembrane" evidence="7">
    <location>
        <begin position="19"/>
        <end position="416"/>
    </location>
</feature>
<dbReference type="PANTHER" id="PTHR30294:SF29">
    <property type="entry name" value="MULTIDRUG ABC TRANSPORTER PERMEASE YBHS-RELATED"/>
    <property type="match status" value="1"/>
</dbReference>
<name>A0A0A2F7X1_9PORP</name>
<evidence type="ECO:0000256" key="1">
    <source>
        <dbReference type="ARBA" id="ARBA00004651"/>
    </source>
</evidence>
<feature type="transmembrane region" description="Helical" evidence="6">
    <location>
        <begin position="343"/>
        <end position="362"/>
    </location>
</feature>
<dbReference type="InterPro" id="IPR051449">
    <property type="entry name" value="ABC-2_transporter_component"/>
</dbReference>
<evidence type="ECO:0000256" key="2">
    <source>
        <dbReference type="ARBA" id="ARBA00022475"/>
    </source>
</evidence>
<feature type="transmembrane region" description="Helical" evidence="6">
    <location>
        <begin position="21"/>
        <end position="42"/>
    </location>
</feature>
<keyword evidence="9" id="KW-1185">Reference proteome</keyword>
<evidence type="ECO:0000313" key="8">
    <source>
        <dbReference type="EMBL" id="KGN87121.1"/>
    </source>
</evidence>
<evidence type="ECO:0000256" key="6">
    <source>
        <dbReference type="SAM" id="Phobius"/>
    </source>
</evidence>
<feature type="transmembrane region" description="Helical" evidence="6">
    <location>
        <begin position="182"/>
        <end position="206"/>
    </location>
</feature>
<keyword evidence="2" id="KW-1003">Cell membrane</keyword>
<keyword evidence="4 6" id="KW-1133">Transmembrane helix</keyword>
<evidence type="ECO:0000256" key="5">
    <source>
        <dbReference type="ARBA" id="ARBA00023136"/>
    </source>
</evidence>
<feature type="transmembrane region" description="Helical" evidence="6">
    <location>
        <begin position="227"/>
        <end position="260"/>
    </location>
</feature>
<dbReference type="GO" id="GO:0140359">
    <property type="term" value="F:ABC-type transporter activity"/>
    <property type="evidence" value="ECO:0007669"/>
    <property type="project" value="InterPro"/>
</dbReference>
<evidence type="ECO:0000256" key="3">
    <source>
        <dbReference type="ARBA" id="ARBA00022692"/>
    </source>
</evidence>
<dbReference type="GO" id="GO:0005886">
    <property type="term" value="C:plasma membrane"/>
    <property type="evidence" value="ECO:0007669"/>
    <property type="project" value="UniProtKB-SubCell"/>
</dbReference>
<dbReference type="AlphaFoldDB" id="A0A0A2F7X1"/>
<gene>
    <name evidence="8" type="ORF">HR15_07010</name>
</gene>
<keyword evidence="5 6" id="KW-0472">Membrane</keyword>
<dbReference type="InterPro" id="IPR013525">
    <property type="entry name" value="ABC2_TM"/>
</dbReference>
<keyword evidence="3 6" id="KW-0812">Transmembrane</keyword>
<comment type="caution">
    <text evidence="8">The sequence shown here is derived from an EMBL/GenBank/DDBJ whole genome shotgun (WGS) entry which is preliminary data.</text>
</comment>
<dbReference type="Proteomes" id="UP000030146">
    <property type="component" value="Unassembled WGS sequence"/>
</dbReference>
<dbReference type="Pfam" id="PF12698">
    <property type="entry name" value="ABC2_membrane_3"/>
    <property type="match status" value="1"/>
</dbReference>
<proteinExistence type="predicted"/>
<dbReference type="EMBL" id="JRAK01000091">
    <property type="protein sequence ID" value="KGN87121.1"/>
    <property type="molecule type" value="Genomic_DNA"/>
</dbReference>
<protein>
    <submittedName>
        <fullName evidence="8">ABC transporter permease</fullName>
    </submittedName>
</protein>
<dbReference type="PANTHER" id="PTHR30294">
    <property type="entry name" value="MEMBRANE COMPONENT OF ABC TRANSPORTER YHHJ-RELATED"/>
    <property type="match status" value="1"/>
</dbReference>
<sequence length="442" mass="49566">MNNISTIIQREYMIRVRKKSFLVMTILMPILFVGMVSLPIVLAQLGGDMKTIAIADRTGEYEQLFKDNDEFRFIRAEKTAEEYRKMGADESGIDAVLEIRQDLLEDPNAVAIYGYKQLPASVSNHISGILSDYLSDKKIASYNIPNIKQILADSKIELSVHTYKWGEDGTNERTSGELASGISMMMMFVIFFLIMTLAAMVQAGVLEEKKNRIMEVMVSSTRPFDLMMGKIIGIGLVGLTQLICWGVLTALLLTVAQFAFLGNLYSPEALSQMQASDITGMASSMNAEDFAEMKEVMNIIGGINFGELFVMFLIFFIGGYLLYSSIFAVIGSMVSNDEDPSQFMMPVMILLMFGFYAAYGSMNNPEGSLAFWCSLIPFTSPLVMMVRLPYDVPLWQELLSIGLLYGCFVLMTWIGAKIYRVGVLMYGKKPSIKEIIRWINYK</sequence>
<feature type="transmembrane region" description="Helical" evidence="6">
    <location>
        <begin position="308"/>
        <end position="331"/>
    </location>
</feature>
<organism evidence="8 9">
    <name type="scientific">Porphyromonas gulae</name>
    <dbReference type="NCBI Taxonomy" id="111105"/>
    <lineage>
        <taxon>Bacteria</taxon>
        <taxon>Pseudomonadati</taxon>
        <taxon>Bacteroidota</taxon>
        <taxon>Bacteroidia</taxon>
        <taxon>Bacteroidales</taxon>
        <taxon>Porphyromonadaceae</taxon>
        <taxon>Porphyromonas</taxon>
    </lineage>
</organism>
<evidence type="ECO:0000259" key="7">
    <source>
        <dbReference type="Pfam" id="PF12698"/>
    </source>
</evidence>
<comment type="subcellular location">
    <subcellularLocation>
        <location evidence="1">Cell membrane</location>
        <topology evidence="1">Multi-pass membrane protein</topology>
    </subcellularLocation>
</comment>
<reference evidence="8 9" key="1">
    <citation type="submission" date="2014-08" db="EMBL/GenBank/DDBJ databases">
        <title>Porphyromonas gulae strain:COT-052_OH3439 Genome sequencing.</title>
        <authorList>
            <person name="Wallis C."/>
            <person name="Deusch O."/>
            <person name="O'Flynn C."/>
            <person name="Davis I."/>
            <person name="Jospin G."/>
            <person name="Darling A.E."/>
            <person name="Coil D.A."/>
            <person name="Alexiev A."/>
            <person name="Horsfall A."/>
            <person name="Kirkwood N."/>
            <person name="Harris S."/>
            <person name="Eisen J.A."/>
        </authorList>
    </citation>
    <scope>NUCLEOTIDE SEQUENCE [LARGE SCALE GENOMIC DNA]</scope>
    <source>
        <strain evidence="9">COT-052 OH3439</strain>
    </source>
</reference>
<evidence type="ECO:0000313" key="9">
    <source>
        <dbReference type="Proteomes" id="UP000030146"/>
    </source>
</evidence>